<protein>
    <recommendedName>
        <fullName evidence="3">Galactose-binding like protein</fullName>
    </recommendedName>
</protein>
<dbReference type="InterPro" id="IPR008979">
    <property type="entry name" value="Galactose-bd-like_sf"/>
</dbReference>
<evidence type="ECO:0000313" key="1">
    <source>
        <dbReference type="EMBL" id="KAJ7361369.1"/>
    </source>
</evidence>
<reference evidence="1" key="1">
    <citation type="submission" date="2023-03" db="EMBL/GenBank/DDBJ databases">
        <title>Massive genome expansion in bonnet fungi (Mycena s.s.) driven by repeated elements and novel gene families across ecological guilds.</title>
        <authorList>
            <consortium name="Lawrence Berkeley National Laboratory"/>
            <person name="Harder C.B."/>
            <person name="Miyauchi S."/>
            <person name="Viragh M."/>
            <person name="Kuo A."/>
            <person name="Thoen E."/>
            <person name="Andreopoulos B."/>
            <person name="Lu D."/>
            <person name="Skrede I."/>
            <person name="Drula E."/>
            <person name="Henrissat B."/>
            <person name="Morin E."/>
            <person name="Kohler A."/>
            <person name="Barry K."/>
            <person name="LaButti K."/>
            <person name="Morin E."/>
            <person name="Salamov A."/>
            <person name="Lipzen A."/>
            <person name="Mereny Z."/>
            <person name="Hegedus B."/>
            <person name="Baldrian P."/>
            <person name="Stursova M."/>
            <person name="Weitz H."/>
            <person name="Taylor A."/>
            <person name="Grigoriev I.V."/>
            <person name="Nagy L.G."/>
            <person name="Martin F."/>
            <person name="Kauserud H."/>
        </authorList>
    </citation>
    <scope>NUCLEOTIDE SEQUENCE</scope>
    <source>
        <strain evidence="1">CBHHK002</strain>
    </source>
</reference>
<comment type="caution">
    <text evidence="1">The sequence shown here is derived from an EMBL/GenBank/DDBJ whole genome shotgun (WGS) entry which is preliminary data.</text>
</comment>
<evidence type="ECO:0008006" key="3">
    <source>
        <dbReference type="Google" id="ProtNLM"/>
    </source>
</evidence>
<evidence type="ECO:0000313" key="2">
    <source>
        <dbReference type="Proteomes" id="UP001218218"/>
    </source>
</evidence>
<proteinExistence type="predicted"/>
<dbReference type="Proteomes" id="UP001218218">
    <property type="component" value="Unassembled WGS sequence"/>
</dbReference>
<gene>
    <name evidence="1" type="ORF">DFH08DRAFT_843932</name>
</gene>
<dbReference type="SUPFAM" id="SSF49785">
    <property type="entry name" value="Galactose-binding domain-like"/>
    <property type="match status" value="1"/>
</dbReference>
<accession>A0AAD7AKL7</accession>
<dbReference type="EMBL" id="JARIHO010000005">
    <property type="protein sequence ID" value="KAJ7361369.1"/>
    <property type="molecule type" value="Genomic_DNA"/>
</dbReference>
<dbReference type="AlphaFoldDB" id="A0AAD7AKL7"/>
<dbReference type="Gene3D" id="2.60.120.260">
    <property type="entry name" value="Galactose-binding domain-like"/>
    <property type="match status" value="1"/>
</dbReference>
<name>A0AAD7AKL7_9AGAR</name>
<sequence>MCRSDLSAKSALIDYHQNPPASPGLVKSTTMSKSLLNPDTPIKVSSTLDKSVAKKHLVDNSPETCWTSQQGLPQYVQLAFSEPVIPETLHLTFQGGFVGTRCAVKVPAPTEGSDKSWQTLLLIFPGDINSRQEFSLKTDSTAAVVAGGIDRLRLEFEESSDFFGRITLYDLKLYGETVG</sequence>
<organism evidence="1 2">
    <name type="scientific">Mycena albidolilacea</name>
    <dbReference type="NCBI Taxonomy" id="1033008"/>
    <lineage>
        <taxon>Eukaryota</taxon>
        <taxon>Fungi</taxon>
        <taxon>Dikarya</taxon>
        <taxon>Basidiomycota</taxon>
        <taxon>Agaricomycotina</taxon>
        <taxon>Agaricomycetes</taxon>
        <taxon>Agaricomycetidae</taxon>
        <taxon>Agaricales</taxon>
        <taxon>Marasmiineae</taxon>
        <taxon>Mycenaceae</taxon>
        <taxon>Mycena</taxon>
    </lineage>
</organism>
<keyword evidence="2" id="KW-1185">Reference proteome</keyword>